<feature type="transmembrane region" description="Helical" evidence="1">
    <location>
        <begin position="259"/>
        <end position="284"/>
    </location>
</feature>
<dbReference type="InterPro" id="IPR007820">
    <property type="entry name" value="AbrB_fam"/>
</dbReference>
<feature type="transmembrane region" description="Helical" evidence="1">
    <location>
        <begin position="85"/>
        <end position="106"/>
    </location>
</feature>
<sequence length="355" mass="38965">MEGVLLLKAMLKVLVLSLIGGYIFSLLHIPIPWMLGPIVVIMLAQFVYKGPLKWSGQMRDLGVVMVGTVIGVQFNIDLFGMMGSILFYMITLNVILIGGSIGIAYLTSKWAKIPMKAAVLGAIPGGLGQIVVFAEEEKVQEIGVISYFQVIRLLLVVVFVPFIVAGQVISKQPTNAKLTISLVLLIALAWVCSHLMKRIHLPVAFFITPIILLITLQLTTPIAMPQVPGIFMDVAQLLIGAHIGLMLKPHMIKLPVRVLVGGIFSAFALIALTFGSSFLMSFALDTTFATSFLSTAPGGLDQMVLLADAVKAEVSLVSMFQTFRLLFIFILIMPLMKMFYRWREKKRLSTIKQAV</sequence>
<dbReference type="Pfam" id="PF05145">
    <property type="entry name" value="AbrB"/>
    <property type="match status" value="1"/>
</dbReference>
<feature type="transmembrane region" description="Helical" evidence="1">
    <location>
        <begin position="150"/>
        <end position="170"/>
    </location>
</feature>
<dbReference type="Proteomes" id="UP000319671">
    <property type="component" value="Unassembled WGS sequence"/>
</dbReference>
<dbReference type="GO" id="GO:0016020">
    <property type="term" value="C:membrane"/>
    <property type="evidence" value="ECO:0007669"/>
    <property type="project" value="InterPro"/>
</dbReference>
<keyword evidence="1" id="KW-0472">Membrane</keyword>
<feature type="transmembrane region" description="Helical" evidence="1">
    <location>
        <begin position="176"/>
        <end position="196"/>
    </location>
</feature>
<feature type="transmembrane region" description="Helical" evidence="1">
    <location>
        <begin position="60"/>
        <end position="79"/>
    </location>
</feature>
<keyword evidence="1" id="KW-0812">Transmembrane</keyword>
<feature type="transmembrane region" description="Helical" evidence="1">
    <location>
        <begin position="230"/>
        <end position="247"/>
    </location>
</feature>
<dbReference type="PIRSF" id="PIRSF038991">
    <property type="entry name" value="Protein_AbrB"/>
    <property type="match status" value="1"/>
</dbReference>
<evidence type="ECO:0008006" key="4">
    <source>
        <dbReference type="Google" id="ProtNLM"/>
    </source>
</evidence>
<dbReference type="EMBL" id="VIVN01000013">
    <property type="protein sequence ID" value="TWD94564.1"/>
    <property type="molecule type" value="Genomic_DNA"/>
</dbReference>
<evidence type="ECO:0000313" key="2">
    <source>
        <dbReference type="EMBL" id="TWD94564.1"/>
    </source>
</evidence>
<comment type="caution">
    <text evidence="2">The sequence shown here is derived from an EMBL/GenBank/DDBJ whole genome shotgun (WGS) entry which is preliminary data.</text>
</comment>
<gene>
    <name evidence="2" type="ORF">FB550_11397</name>
</gene>
<accession>A0A561CTZ7</accession>
<feature type="transmembrane region" description="Helical" evidence="1">
    <location>
        <begin position="30"/>
        <end position="48"/>
    </location>
</feature>
<evidence type="ECO:0000256" key="1">
    <source>
        <dbReference type="SAM" id="Phobius"/>
    </source>
</evidence>
<dbReference type="GO" id="GO:0010468">
    <property type="term" value="P:regulation of gene expression"/>
    <property type="evidence" value="ECO:0007669"/>
    <property type="project" value="InterPro"/>
</dbReference>
<keyword evidence="3" id="KW-1185">Reference proteome</keyword>
<organism evidence="2 3">
    <name type="scientific">Neobacillus bataviensis</name>
    <dbReference type="NCBI Taxonomy" id="220685"/>
    <lineage>
        <taxon>Bacteria</taxon>
        <taxon>Bacillati</taxon>
        <taxon>Bacillota</taxon>
        <taxon>Bacilli</taxon>
        <taxon>Bacillales</taxon>
        <taxon>Bacillaceae</taxon>
        <taxon>Neobacillus</taxon>
    </lineage>
</organism>
<feature type="transmembrane region" description="Helical" evidence="1">
    <location>
        <begin position="323"/>
        <end position="340"/>
    </location>
</feature>
<reference evidence="2 3" key="1">
    <citation type="submission" date="2019-06" db="EMBL/GenBank/DDBJ databases">
        <title>Sorghum-associated microbial communities from plants grown in Nebraska, USA.</title>
        <authorList>
            <person name="Schachtman D."/>
        </authorList>
    </citation>
    <scope>NUCLEOTIDE SEQUENCE [LARGE SCALE GENOMIC DNA]</scope>
    <source>
        <strain evidence="2 3">2482</strain>
    </source>
</reference>
<dbReference type="InterPro" id="IPR017516">
    <property type="entry name" value="AbrB_dup"/>
</dbReference>
<feature type="transmembrane region" description="Helical" evidence="1">
    <location>
        <begin position="203"/>
        <end position="224"/>
    </location>
</feature>
<protein>
    <recommendedName>
        <fullName evidence="4">AbrB family transcriptional regulator</fullName>
    </recommendedName>
</protein>
<dbReference type="AlphaFoldDB" id="A0A561CTZ7"/>
<dbReference type="PANTHER" id="PTHR38457">
    <property type="entry name" value="REGULATOR ABRB-RELATED"/>
    <property type="match status" value="1"/>
</dbReference>
<keyword evidence="1" id="KW-1133">Transmembrane helix</keyword>
<name>A0A561CTZ7_9BACI</name>
<feature type="transmembrane region" description="Helical" evidence="1">
    <location>
        <begin position="5"/>
        <end position="24"/>
    </location>
</feature>
<dbReference type="PANTHER" id="PTHR38457:SF1">
    <property type="entry name" value="REGULATOR ABRB-RELATED"/>
    <property type="match status" value="1"/>
</dbReference>
<dbReference type="NCBIfam" id="TIGR03082">
    <property type="entry name" value="Gneg_AbrB_dup"/>
    <property type="match status" value="2"/>
</dbReference>
<evidence type="ECO:0000313" key="3">
    <source>
        <dbReference type="Proteomes" id="UP000319671"/>
    </source>
</evidence>
<proteinExistence type="predicted"/>